<evidence type="ECO:0008006" key="5">
    <source>
        <dbReference type="Google" id="ProtNLM"/>
    </source>
</evidence>
<organism evidence="3 4">
    <name type="scientific">Paludifilum halophilum</name>
    <dbReference type="NCBI Taxonomy" id="1642702"/>
    <lineage>
        <taxon>Bacteria</taxon>
        <taxon>Bacillati</taxon>
        <taxon>Bacillota</taxon>
        <taxon>Bacilli</taxon>
        <taxon>Bacillales</taxon>
        <taxon>Thermoactinomycetaceae</taxon>
        <taxon>Paludifilum</taxon>
    </lineage>
</organism>
<gene>
    <name evidence="3" type="ORF">CHM34_06915</name>
</gene>
<dbReference type="InterPro" id="IPR007119">
    <property type="entry name" value="Phage_tail_spike_N"/>
</dbReference>
<evidence type="ECO:0000259" key="2">
    <source>
        <dbReference type="Pfam" id="PF18994"/>
    </source>
</evidence>
<dbReference type="AlphaFoldDB" id="A0A235B8G2"/>
<dbReference type="Pfam" id="PF18994">
    <property type="entry name" value="Prophage_tailD1"/>
    <property type="match status" value="1"/>
</dbReference>
<evidence type="ECO:0000313" key="3">
    <source>
        <dbReference type="EMBL" id="OYD08551.1"/>
    </source>
</evidence>
<evidence type="ECO:0000313" key="4">
    <source>
        <dbReference type="Proteomes" id="UP000215459"/>
    </source>
</evidence>
<reference evidence="3 4" key="1">
    <citation type="submission" date="2017-07" db="EMBL/GenBank/DDBJ databases">
        <title>The genome sequence of Paludifilum halophilum highlights mechanisms for microbial adaptation to high salt environemnts.</title>
        <authorList>
            <person name="Belbahri L."/>
        </authorList>
    </citation>
    <scope>NUCLEOTIDE SEQUENCE [LARGE SCALE GENOMIC DNA]</scope>
    <source>
        <strain evidence="3 4">DSM 102817</strain>
    </source>
</reference>
<dbReference type="RefSeq" id="WP_094263856.1">
    <property type="nucleotide sequence ID" value="NZ_NOWF01000003.1"/>
</dbReference>
<dbReference type="EMBL" id="NOWF01000003">
    <property type="protein sequence ID" value="OYD08551.1"/>
    <property type="molecule type" value="Genomic_DNA"/>
</dbReference>
<dbReference type="InterPro" id="IPR044051">
    <property type="entry name" value="Prophage_tail_N"/>
</dbReference>
<name>A0A235B8G2_9BACL</name>
<protein>
    <recommendedName>
        <fullName evidence="5">Prophage tail endopeptidase domain-containing protein</fullName>
    </recommendedName>
</protein>
<dbReference type="Gene3D" id="3.30.1910.20">
    <property type="entry name" value="asparaginyl-tRNA synthetase, N-terminal domain"/>
    <property type="match status" value="1"/>
</dbReference>
<dbReference type="InterPro" id="IPR010572">
    <property type="entry name" value="Tail_dom"/>
</dbReference>
<dbReference type="SUPFAM" id="SSF51126">
    <property type="entry name" value="Pectin lyase-like"/>
    <property type="match status" value="1"/>
</dbReference>
<dbReference type="Proteomes" id="UP000215459">
    <property type="component" value="Unassembled WGS sequence"/>
</dbReference>
<sequence>MTLEKLFILDRNEQVQAVLSNRGAACPFYDAVHKEQMNGENSLEFTVPTNSVDSQYVVEENLVLFKDLDLDYQLFVIKEMEDEHGGGLYKRVYCEHASSELLYFVVKDKRPTEQSASFMLGEVLSGTRWEVGTVEPQTLASATFYYQNVSACIADIVNLFGGEVRYRVEFLGSQVIGRYVDILEQRGDRRGKRFVYGKDVKGIRRTVDTTGLATAVIGRGKGVENEEGTGYGRKLSFKDVEWSVDNGDPVDKPLGQEWVGDPAARDKFGFPDGDGGYLHRTITVDFEDEDDPERLLEFSWDHLQTVKAPLVSYEMDVVDLEKAAGYEHESVRLGDTVIVIDRTFTPELRVEARVIEIERNLLRPEDNKVVLGSFVEPYKVDDKFREVEERVKDRTVPTSILDGVIDAIQNEIHSGNGTVRSTWEGFINYDKPPEQGPEKFIKMVDGKLMLGKIVGGEEEVGTFIDGNIVYADLIAAGTMLANRIKGGKMALGGDGVFGELFFYDSQERITMAFNGETGSVNRLKAGELTSPNVPTRSTPKQEAGTVHLYVNPNSGNDVNGNGSSSSPFRTIQRAVDEVPDICDADFHIHADESGEQLFFYEHLVIRGKDGDGSIRFTLGTSDFIGWVRISGADIKLLFNGGRWKHDGTSHPRNEGAPYSVFHIIRSDSVLMQNCTIVADKGYYGVAGSQSSYIEIRNGSIHRAQRSGAVAQRGAVVYLYDVQGKENGLDSSGEGYGAYARTGGTIVISGSDGSNPYCPEGVNGYANAGHTGQLNANSDGNFRTGSANPISAPNEELLSFQATDFESWRFGMLGKSYDGGTADDGYGWHQGFYQGSNYYPHLDEDGDLSADSWGASHVGFCWFGDNYSGSNSFSSLLDGRDIVEVRLRVRRNSRHGRDIPNELKVWTHQYSPTRNEPGDWDPTTDSAVDLTNGTVVGSYEYGEEKSFDLPHAFGDYLQNNPTSAGIAIFHEDYTQSFEVKDYTVTLEVIVA</sequence>
<dbReference type="NCBIfam" id="TIGR01665">
    <property type="entry name" value="put_anti_recept"/>
    <property type="match status" value="1"/>
</dbReference>
<proteinExistence type="predicted"/>
<feature type="domain" description="Tail spike" evidence="1">
    <location>
        <begin position="106"/>
        <end position="374"/>
    </location>
</feature>
<dbReference type="InterPro" id="IPR011050">
    <property type="entry name" value="Pectin_lyase_fold/virulence"/>
</dbReference>
<dbReference type="Pfam" id="PF06605">
    <property type="entry name" value="Prophage_tail"/>
    <property type="match status" value="1"/>
</dbReference>
<accession>A0A235B8G2</accession>
<comment type="caution">
    <text evidence="3">The sequence shown here is derived from an EMBL/GenBank/DDBJ whole genome shotgun (WGS) entry which is preliminary data.</text>
</comment>
<keyword evidence="4" id="KW-1185">Reference proteome</keyword>
<evidence type="ECO:0000259" key="1">
    <source>
        <dbReference type="Pfam" id="PF06605"/>
    </source>
</evidence>
<dbReference type="OrthoDB" id="2240714at2"/>
<feature type="domain" description="Prophage endopeptidase tail N-terminal" evidence="2">
    <location>
        <begin position="6"/>
        <end position="96"/>
    </location>
</feature>